<dbReference type="Proteomes" id="UP000059074">
    <property type="component" value="Unassembled WGS sequence"/>
</dbReference>
<feature type="transmembrane region" description="Helical" evidence="1">
    <location>
        <begin position="20"/>
        <end position="47"/>
    </location>
</feature>
<evidence type="ECO:0000256" key="1">
    <source>
        <dbReference type="SAM" id="Phobius"/>
    </source>
</evidence>
<organism evidence="2 3">
    <name type="scientific">Hyphomicrobium sulfonivorans</name>
    <dbReference type="NCBI Taxonomy" id="121290"/>
    <lineage>
        <taxon>Bacteria</taxon>
        <taxon>Pseudomonadati</taxon>
        <taxon>Pseudomonadota</taxon>
        <taxon>Alphaproteobacteria</taxon>
        <taxon>Hyphomicrobiales</taxon>
        <taxon>Hyphomicrobiaceae</taxon>
        <taxon>Hyphomicrobium</taxon>
    </lineage>
</organism>
<dbReference type="AlphaFoldDB" id="A0A109BP61"/>
<gene>
    <name evidence="2" type="ORF">APY04_0175</name>
</gene>
<keyword evidence="1" id="KW-1133">Transmembrane helix</keyword>
<keyword evidence="1" id="KW-0812">Transmembrane</keyword>
<evidence type="ECO:0000313" key="3">
    <source>
        <dbReference type="Proteomes" id="UP000059074"/>
    </source>
</evidence>
<keyword evidence="3" id="KW-1185">Reference proteome</keyword>
<comment type="caution">
    <text evidence="2">The sequence shown here is derived from an EMBL/GenBank/DDBJ whole genome shotgun (WGS) entry which is preliminary data.</text>
</comment>
<name>A0A109BP61_HYPSL</name>
<dbReference type="STRING" id="121290.APY04_0175"/>
<evidence type="ECO:0000313" key="2">
    <source>
        <dbReference type="EMBL" id="KWT72381.1"/>
    </source>
</evidence>
<accession>A0A109BP61</accession>
<dbReference type="PATRIC" id="fig|121290.4.peg.1553"/>
<protein>
    <submittedName>
        <fullName evidence="2">Uncharacterized protein</fullName>
    </submittedName>
</protein>
<keyword evidence="1" id="KW-0472">Membrane</keyword>
<dbReference type="EMBL" id="LMTR01000012">
    <property type="protein sequence ID" value="KWT72381.1"/>
    <property type="molecule type" value="Genomic_DNA"/>
</dbReference>
<sequence length="55" mass="6461">MAEHVSSVAVSIRFRCGFWFAYFALSPFLLCGWTNRFAVSFLVRYFVQLDYRAGR</sequence>
<reference evidence="2 3" key="1">
    <citation type="submission" date="2015-10" db="EMBL/GenBank/DDBJ databases">
        <title>Transcriptomic analysis of a linuron degrading triple-species bacterial consortium.</title>
        <authorList>
            <person name="Albers P."/>
        </authorList>
    </citation>
    <scope>NUCLEOTIDE SEQUENCE [LARGE SCALE GENOMIC DNA]</scope>
    <source>
        <strain evidence="2 3">WDL6</strain>
    </source>
</reference>
<proteinExistence type="predicted"/>